<dbReference type="SUPFAM" id="SSF63829">
    <property type="entry name" value="Calcium-dependent phosphotriesterase"/>
    <property type="match status" value="1"/>
</dbReference>
<organism evidence="3 4">
    <name type="scientific">Anaerobaca lacustris</name>
    <dbReference type="NCBI Taxonomy" id="3044600"/>
    <lineage>
        <taxon>Bacteria</taxon>
        <taxon>Pseudomonadati</taxon>
        <taxon>Planctomycetota</taxon>
        <taxon>Phycisphaerae</taxon>
        <taxon>Sedimentisphaerales</taxon>
        <taxon>Anaerobacaceae</taxon>
        <taxon>Anaerobaca</taxon>
    </lineage>
</organism>
<dbReference type="RefSeq" id="WP_349246278.1">
    <property type="nucleotide sequence ID" value="NZ_JASCXX010000025.1"/>
</dbReference>
<dbReference type="PANTHER" id="PTHR34978">
    <property type="entry name" value="POSSIBLE SENSOR-TRANSDUCER PROTEIN BLAR"/>
    <property type="match status" value="1"/>
</dbReference>
<dbReference type="PANTHER" id="PTHR34978:SF3">
    <property type="entry name" value="SLR0241 PROTEIN"/>
    <property type="match status" value="1"/>
</dbReference>
<reference evidence="3" key="1">
    <citation type="submission" date="2023-05" db="EMBL/GenBank/DDBJ databases">
        <title>Anaerotaeda fermentans gen. nov., sp. nov., a novel anaerobic planctomycete of the new family within the order Sedimentisphaerales isolated from Taman Peninsula, Russia.</title>
        <authorList>
            <person name="Khomyakova M.A."/>
            <person name="Merkel A.Y."/>
            <person name="Slobodkin A.I."/>
        </authorList>
    </citation>
    <scope>NUCLEOTIDE SEQUENCE</scope>
    <source>
        <strain evidence="3">M17dextr</strain>
    </source>
</reference>
<dbReference type="Pfam" id="PF05569">
    <property type="entry name" value="Peptidase_M56"/>
    <property type="match status" value="1"/>
</dbReference>
<evidence type="ECO:0000259" key="2">
    <source>
        <dbReference type="Pfam" id="PF05569"/>
    </source>
</evidence>
<name>A0AAW6U318_9BACT</name>
<dbReference type="Gene3D" id="2.130.10.10">
    <property type="entry name" value="YVTN repeat-like/Quinoprotein amine dehydrogenase"/>
    <property type="match status" value="1"/>
</dbReference>
<gene>
    <name evidence="3" type="ORF">QJ522_17550</name>
</gene>
<dbReference type="InterPro" id="IPR015943">
    <property type="entry name" value="WD40/YVTN_repeat-like_dom_sf"/>
</dbReference>
<accession>A0AAW6U318</accession>
<dbReference type="EMBL" id="JASCXX010000025">
    <property type="protein sequence ID" value="MDI6450869.1"/>
    <property type="molecule type" value="Genomic_DNA"/>
</dbReference>
<evidence type="ECO:0000313" key="3">
    <source>
        <dbReference type="EMBL" id="MDI6450869.1"/>
    </source>
</evidence>
<dbReference type="Proteomes" id="UP001431776">
    <property type="component" value="Unassembled WGS sequence"/>
</dbReference>
<comment type="caution">
    <text evidence="3">The sequence shown here is derived from an EMBL/GenBank/DDBJ whole genome shotgun (WGS) entry which is preliminary data.</text>
</comment>
<dbReference type="CDD" id="cd07341">
    <property type="entry name" value="M56_BlaR1_MecR1_like"/>
    <property type="match status" value="1"/>
</dbReference>
<dbReference type="InterPro" id="IPR052173">
    <property type="entry name" value="Beta-lactam_resp_regulator"/>
</dbReference>
<keyword evidence="4" id="KW-1185">Reference proteome</keyword>
<proteinExistence type="predicted"/>
<keyword evidence="1" id="KW-0472">Membrane</keyword>
<protein>
    <submittedName>
        <fullName evidence="3">M56 family metallopeptidase</fullName>
    </submittedName>
</protein>
<keyword evidence="1" id="KW-0812">Transmembrane</keyword>
<feature type="transmembrane region" description="Helical" evidence="1">
    <location>
        <begin position="140"/>
        <end position="162"/>
    </location>
</feature>
<dbReference type="InterPro" id="IPR008756">
    <property type="entry name" value="Peptidase_M56"/>
</dbReference>
<evidence type="ECO:0000313" key="4">
    <source>
        <dbReference type="Proteomes" id="UP001431776"/>
    </source>
</evidence>
<feature type="domain" description="Peptidase M56" evidence="2">
    <location>
        <begin position="24"/>
        <end position="335"/>
    </location>
</feature>
<keyword evidence="1" id="KW-1133">Transmembrane helix</keyword>
<feature type="transmembrane region" description="Helical" evidence="1">
    <location>
        <begin position="23"/>
        <end position="44"/>
    </location>
</feature>
<evidence type="ECO:0000256" key="1">
    <source>
        <dbReference type="SAM" id="Phobius"/>
    </source>
</evidence>
<feature type="transmembrane region" description="Helical" evidence="1">
    <location>
        <begin position="51"/>
        <end position="70"/>
    </location>
</feature>
<sequence length="1376" mass="151989">MDRVIDSGIETLNGVGEAFCSHAWSVFLQVSVLIAVLLVADLLLRRRVRAVVRYAMWTLVFLKLVLPPTLSLPTGIGYYRPEARVTSQEPTEPVLEQPAPIAEVRPVRHEPVVASPPVVDLSHANVVPAPALPAIVRPAITWQGLVFLGWLAGVLTLSIYLLRRVQYVRKLIHRSTPASETLSDMLTQCAAVLRLRSCPALRLSDDAPGPAVCGLFRPVVLLPASLAENLRGERLRTVLVHELAHVRRADLWVNFAQTLLLVAYFYHPLLWLANAVVRRLREQAVDETVLVALDAEAESYGTTLIDLAEMTNRRPALGLRLIGIAESRRALEGRIRHMITQPKPRTAKLGLCGLLAIATTAAVLLPMARAEDRSKQDLKLPTAKYKILLLEDRNDQDGDKDQYDDRLYLIDSSGHIEGAITGFHIGGSVGGAHVLAVDEQRRTLWVVENRGDRLWHFDLAGGKLLRKVPMPGVTAAAVDPATGNVWCTISAGRLGEGILQVISPSAEPVATHPIAGLDITHSVRDNSFWVVGKTVYRIGTNGKLLAEVPDQIPWTAVSVSVDQKTGNAWVVVRDHPQVPDSRSGLWVVDRNVRIQQRIDLGELMPFCVAVDSDNEVVWVGCLGTTLRYTTRGEKLKSARYASGFSVVPGRTPNEVFAAHEHGLCAAAVEASGAVSLGGFPMLGDHLSSGRKWLARVPFADAKLQSSPELADLARRPPKPEQFAPESAQKLAVLGKALLIYANDYGDRFPETLQGVRTFVGSEDFAWLMQNVVYLGKGKTISVRPDTIMAYDRTLLEKGEGTLVLFADSLVASKSLRELEALGIDVAAGPSAAARHKSATQLSALGKAMLIYADDHDDTFPDTLEQLKSDRAPDSAQRSMEKELTQIYGPRYAEQMGSRGSRMDASQLAWYREHVRYLGQDVKATDDPARVLAYDQTLLAECKGTNVLHVDATVEFVTPEQFAARVSQATDYARVVVEEGVGFDGIVVGRTRAEFIKSKLGEPDQERNSEETGWWLDYRHRYGLQFRLDRQTGSLVEIQIGNGFKGSLRSGISMFSTMDDVFGVYGRPREVKTVGGSLTTHSGNQVLYQRMDLLGRPAHAKIHYQQDGLVFWFVPEKIQLIVVHEARVPEQAIVPAATSAVSPEARANSAMRLKDLGKTLLIYANDHDDKLPDELMDVRRQYGVGFSWLYDNVAYLGKGMTVRRDRPKRPTAYDTTLIRSRTGTNVLYLDTQVAFESPARLDELGIRYEPKPKSAEELRQEAEIQARVTVLSHLKQLALAAHLYASDNDGVFPDTLEMLEPYLKREEGLRVWVRENVEYTGKGLNPANEAERSGKPIAYSRLGPEEAVVAFLDGHVEYVIGPRLKELGIEIQPGRDR</sequence>
<dbReference type="Gene3D" id="3.30.2010.10">
    <property type="entry name" value="Metalloproteases ('zincins'), catalytic domain"/>
    <property type="match status" value="1"/>
</dbReference>